<dbReference type="Proteomes" id="UP001300012">
    <property type="component" value="Unassembled WGS sequence"/>
</dbReference>
<evidence type="ECO:0000256" key="1">
    <source>
        <dbReference type="SAM" id="MobiDB-lite"/>
    </source>
</evidence>
<sequence length="73" mass="8348">MNEYYIVYKKKILHGPMSKEGAIKKLFEMSSTLKGLRVRSFYGKKDMPSTEETAEEQETSPASFAENDHEGMP</sequence>
<name>A0ABT1YS93_9BACL</name>
<dbReference type="RefSeq" id="WP_258217580.1">
    <property type="nucleotide sequence ID" value="NZ_JANQBD010000035.1"/>
</dbReference>
<evidence type="ECO:0000313" key="2">
    <source>
        <dbReference type="EMBL" id="MCR8636040.1"/>
    </source>
</evidence>
<proteinExistence type="predicted"/>
<evidence type="ECO:0000313" key="3">
    <source>
        <dbReference type="Proteomes" id="UP001300012"/>
    </source>
</evidence>
<organism evidence="2 3">
    <name type="scientific">Paenibacillus radicis</name>
    <name type="common">ex Xue et al. 2023</name>
    <dbReference type="NCBI Taxonomy" id="2972489"/>
    <lineage>
        <taxon>Bacteria</taxon>
        <taxon>Bacillati</taxon>
        <taxon>Bacillota</taxon>
        <taxon>Bacilli</taxon>
        <taxon>Bacillales</taxon>
        <taxon>Paenibacillaceae</taxon>
        <taxon>Paenibacillus</taxon>
    </lineage>
</organism>
<feature type="region of interest" description="Disordered" evidence="1">
    <location>
        <begin position="44"/>
        <end position="73"/>
    </location>
</feature>
<accession>A0ABT1YS93</accession>
<dbReference type="EMBL" id="JANQBD010000035">
    <property type="protein sequence ID" value="MCR8636040.1"/>
    <property type="molecule type" value="Genomic_DNA"/>
</dbReference>
<reference evidence="2 3" key="1">
    <citation type="submission" date="2022-08" db="EMBL/GenBank/DDBJ databases">
        <title>Paenibacillus endoradicis sp. nov., Paenibacillus radicibacter sp. nov and Paenibacillus pararadicis sp. nov., three cold-adapted plant growth-promoting bacteria isolated from root of Larix gmelinii in Great Khingan.</title>
        <authorList>
            <person name="Xue H."/>
        </authorList>
    </citation>
    <scope>NUCLEOTIDE SEQUENCE [LARGE SCALE GENOMIC DNA]</scope>
    <source>
        <strain evidence="2 3">N5-1-1-5</strain>
    </source>
</reference>
<protein>
    <submittedName>
        <fullName evidence="2">Uncharacterized protein</fullName>
    </submittedName>
</protein>
<comment type="caution">
    <text evidence="2">The sequence shown here is derived from an EMBL/GenBank/DDBJ whole genome shotgun (WGS) entry which is preliminary data.</text>
</comment>
<keyword evidence="3" id="KW-1185">Reference proteome</keyword>
<gene>
    <name evidence="2" type="ORF">NV381_33110</name>
</gene>